<evidence type="ECO:0000313" key="9">
    <source>
        <dbReference type="Proteomes" id="UP000694853"/>
    </source>
</evidence>
<dbReference type="PROSITE" id="PS51036">
    <property type="entry name" value="ZF_A20"/>
    <property type="match status" value="1"/>
</dbReference>
<reference evidence="9" key="1">
    <citation type="journal article" date="2019" name="Toxins">
        <title>Detection of Abrin-Like and Prepropulchellin-Like Toxin Genes and Transcripts Using Whole Genome Sequencing and Full-Length Transcript Sequencing of Abrus precatorius.</title>
        <authorList>
            <person name="Hovde B.T."/>
            <person name="Daligault H.E."/>
            <person name="Hanschen E.R."/>
            <person name="Kunde Y.A."/>
            <person name="Johnson M.B."/>
            <person name="Starkenburg S.R."/>
            <person name="Johnson S.L."/>
        </authorList>
    </citation>
    <scope>NUCLEOTIDE SEQUENCE [LARGE SCALE GENOMIC DNA]</scope>
</reference>
<dbReference type="SUPFAM" id="SSF118310">
    <property type="entry name" value="AN1-like Zinc finger"/>
    <property type="match status" value="1"/>
</dbReference>
<feature type="region of interest" description="Disordered" evidence="6">
    <location>
        <begin position="55"/>
        <end position="80"/>
    </location>
</feature>
<feature type="compositionally biased region" description="Low complexity" evidence="6">
    <location>
        <begin position="63"/>
        <end position="76"/>
    </location>
</feature>
<protein>
    <submittedName>
        <fullName evidence="10">Zinc finger A20 and AN1 domain-containing stress-associated protein 7-like</fullName>
    </submittedName>
</protein>
<evidence type="ECO:0000256" key="3">
    <source>
        <dbReference type="ARBA" id="ARBA00022771"/>
    </source>
</evidence>
<dbReference type="Proteomes" id="UP000694853">
    <property type="component" value="Unplaced"/>
</dbReference>
<dbReference type="InterPro" id="IPR002653">
    <property type="entry name" value="Znf_A20"/>
</dbReference>
<evidence type="ECO:0000256" key="6">
    <source>
        <dbReference type="SAM" id="MobiDB-lite"/>
    </source>
</evidence>
<accession>A0A8B8K1W2</accession>
<reference evidence="10" key="2">
    <citation type="submission" date="2025-08" db="UniProtKB">
        <authorList>
            <consortium name="RefSeq"/>
        </authorList>
    </citation>
    <scope>IDENTIFICATION</scope>
    <source>
        <tissue evidence="10">Young leaves</tissue>
    </source>
</reference>
<name>A0A8B8K1W2_ABRPR</name>
<dbReference type="PROSITE" id="PS51039">
    <property type="entry name" value="ZF_AN1"/>
    <property type="match status" value="1"/>
</dbReference>
<dbReference type="InterPro" id="IPR035896">
    <property type="entry name" value="AN1-like_Znf"/>
</dbReference>
<feature type="domain" description="AN1-type" evidence="8">
    <location>
        <begin position="78"/>
        <end position="124"/>
    </location>
</feature>
<evidence type="ECO:0000259" key="7">
    <source>
        <dbReference type="PROSITE" id="PS51036"/>
    </source>
</evidence>
<evidence type="ECO:0000259" key="8">
    <source>
        <dbReference type="PROSITE" id="PS51039"/>
    </source>
</evidence>
<dbReference type="AlphaFoldDB" id="A0A8B8K1W2"/>
<keyword evidence="4" id="KW-0862">Zinc</keyword>
<evidence type="ECO:0000256" key="4">
    <source>
        <dbReference type="ARBA" id="ARBA00022833"/>
    </source>
</evidence>
<dbReference type="OrthoDB" id="428577at2759"/>
<dbReference type="GO" id="GO:0043161">
    <property type="term" value="P:proteasome-mediated ubiquitin-dependent protein catabolic process"/>
    <property type="evidence" value="ECO:0007669"/>
    <property type="project" value="TreeGrafter"/>
</dbReference>
<dbReference type="InterPro" id="IPR050652">
    <property type="entry name" value="AN1_A20_ZnFinger"/>
</dbReference>
<dbReference type="PANTHER" id="PTHR10634:SF116">
    <property type="entry name" value="ZINC FINGER A20 AND AN1 DOMAIN-CONTAINING STRESS-ASSOCIATED PROTEIN 1"/>
    <property type="match status" value="1"/>
</dbReference>
<dbReference type="PANTHER" id="PTHR10634">
    <property type="entry name" value="AN1-TYPE ZINC FINGER PROTEIN"/>
    <property type="match status" value="1"/>
</dbReference>
<organism evidence="9 10">
    <name type="scientific">Abrus precatorius</name>
    <name type="common">Indian licorice</name>
    <name type="synonym">Glycine abrus</name>
    <dbReference type="NCBI Taxonomy" id="3816"/>
    <lineage>
        <taxon>Eukaryota</taxon>
        <taxon>Viridiplantae</taxon>
        <taxon>Streptophyta</taxon>
        <taxon>Embryophyta</taxon>
        <taxon>Tracheophyta</taxon>
        <taxon>Spermatophyta</taxon>
        <taxon>Magnoliopsida</taxon>
        <taxon>eudicotyledons</taxon>
        <taxon>Gunneridae</taxon>
        <taxon>Pentapetalae</taxon>
        <taxon>rosids</taxon>
        <taxon>fabids</taxon>
        <taxon>Fabales</taxon>
        <taxon>Fabaceae</taxon>
        <taxon>Papilionoideae</taxon>
        <taxon>50 kb inversion clade</taxon>
        <taxon>NPAAA clade</taxon>
        <taxon>indigoferoid/millettioid clade</taxon>
        <taxon>Abreae</taxon>
        <taxon>Abrus</taxon>
    </lineage>
</organism>
<evidence type="ECO:0000313" key="10">
    <source>
        <dbReference type="RefSeq" id="XP_027337767.1"/>
    </source>
</evidence>
<feature type="domain" description="A20-type" evidence="7">
    <location>
        <begin position="13"/>
        <end position="47"/>
    </location>
</feature>
<dbReference type="SMART" id="SM00154">
    <property type="entry name" value="ZnF_AN1"/>
    <property type="match status" value="1"/>
</dbReference>
<dbReference type="GeneID" id="113851471"/>
<dbReference type="Pfam" id="PF01428">
    <property type="entry name" value="zf-AN1"/>
    <property type="match status" value="1"/>
</dbReference>
<keyword evidence="9" id="KW-1185">Reference proteome</keyword>
<dbReference type="SUPFAM" id="SSF57716">
    <property type="entry name" value="Glucocorticoid receptor-like (DNA-binding domain)"/>
    <property type="match status" value="1"/>
</dbReference>
<keyword evidence="3 5" id="KW-0863">Zinc-finger</keyword>
<sequence length="143" mass="15492">MDSAKKDGASHIPSEPELCSNNCGFFGSAENQNLCSKCYRDLCIEEKHSATEPSLDLTLAVGKPSSSAEPSSSQAEPSKEVERCASCFKKVGLTGFVCKCGVTFCGTHRYPEKHQCSYDFKTAGRDAISKANPVIKADKVQRF</sequence>
<dbReference type="InterPro" id="IPR000058">
    <property type="entry name" value="Znf_AN1"/>
</dbReference>
<gene>
    <name evidence="10" type="primary">LOC113851471</name>
</gene>
<evidence type="ECO:0000256" key="5">
    <source>
        <dbReference type="PROSITE-ProRule" id="PRU00449"/>
    </source>
</evidence>
<evidence type="ECO:0000256" key="2">
    <source>
        <dbReference type="ARBA" id="ARBA00022723"/>
    </source>
</evidence>
<comment type="function">
    <text evidence="1">May be involved in environmental stress response.</text>
</comment>
<evidence type="ECO:0000256" key="1">
    <source>
        <dbReference type="ARBA" id="ARBA00003732"/>
    </source>
</evidence>
<dbReference type="Gene3D" id="4.10.1110.10">
    <property type="entry name" value="AN1-like Zinc finger"/>
    <property type="match status" value="1"/>
</dbReference>
<dbReference type="SMART" id="SM00259">
    <property type="entry name" value="ZnF_A20"/>
    <property type="match status" value="1"/>
</dbReference>
<dbReference type="FunFam" id="4.10.1110.10:FF:000001">
    <property type="entry name" value="Zinc finger AN1-type containing 6"/>
    <property type="match status" value="1"/>
</dbReference>
<dbReference type="RefSeq" id="XP_027337767.1">
    <property type="nucleotide sequence ID" value="XM_027481966.1"/>
</dbReference>
<dbReference type="KEGG" id="aprc:113851471"/>
<keyword evidence="2" id="KW-0479">Metal-binding</keyword>
<dbReference type="GO" id="GO:0003677">
    <property type="term" value="F:DNA binding"/>
    <property type="evidence" value="ECO:0007669"/>
    <property type="project" value="InterPro"/>
</dbReference>
<dbReference type="GO" id="GO:0008270">
    <property type="term" value="F:zinc ion binding"/>
    <property type="evidence" value="ECO:0007669"/>
    <property type="project" value="UniProtKB-KW"/>
</dbReference>
<dbReference type="Pfam" id="PF01754">
    <property type="entry name" value="zf-A20"/>
    <property type="match status" value="1"/>
</dbReference>
<proteinExistence type="predicted"/>